<feature type="binding site" evidence="8">
    <location>
        <position position="163"/>
    </location>
    <ligand>
        <name>substrate</name>
    </ligand>
</feature>
<dbReference type="GO" id="GO:0004414">
    <property type="term" value="F:homoserine O-acetyltransferase activity"/>
    <property type="evidence" value="ECO:0007669"/>
    <property type="project" value="UniProtKB-EC"/>
</dbReference>
<comment type="similarity">
    <text evidence="8">Belongs to the MetA family.</text>
</comment>
<comment type="pathway">
    <text evidence="8">Amino-acid biosynthesis; L-methionine biosynthesis via de novo pathway; O-acetyl-L-homoserine from L-homoserine: step 1/1.</text>
</comment>
<feature type="active site" description="Acyl-thioester intermediate" evidence="8 9">
    <location>
        <position position="142"/>
    </location>
</feature>
<feature type="site" description="Important for substrate specificity" evidence="8">
    <location>
        <position position="192"/>
    </location>
</feature>
<proteinExistence type="inferred from homology"/>
<sequence length="320" mass="37726">MPIKIPNNLPASQILDSENIFVMDTERAYKQDIRPLRILILNLMPLKTVTETQLLRLLGNSPLQVEVDFIYTQSYTPEHTPMEYLTEFYGTFEDVKDNIYDGFIMTGAPVEQMEYEDVAYWEEVCQIMEWSKTHAFSSFHICWGAQAGLYYHYGIPKYSIAPKVFGVYKHKLLVEHEKLFRGFDDEFYVPHSRHTEIRRSDIEKIPELTIMAESDTRCGVYAVANLKKRQFFITGHAEYDPLTLKWEYDRDVKAGHNIQIPCNYYPDDDPTKEPIVKWRSVANLLFANWLNYYVYQETPYDLSKLKNIPECWHNGIREVK</sequence>
<feature type="active site" evidence="8">
    <location>
        <position position="238"/>
    </location>
</feature>
<keyword evidence="11" id="KW-1185">Reference proteome</keyword>
<evidence type="ECO:0000256" key="1">
    <source>
        <dbReference type="ARBA" id="ARBA00004496"/>
    </source>
</evidence>
<evidence type="ECO:0000256" key="9">
    <source>
        <dbReference type="PIRSR" id="PIRSR000450-1"/>
    </source>
</evidence>
<comment type="function">
    <text evidence="8">Transfers an acetyl group from acetyl-CoA to L-homoserine, forming acetyl-L-homoserine.</text>
</comment>
<evidence type="ECO:0000256" key="8">
    <source>
        <dbReference type="HAMAP-Rule" id="MF_00295"/>
    </source>
</evidence>
<gene>
    <name evidence="8" type="primary">metAA</name>
    <name evidence="10" type="ORF">HNR32_001284</name>
</gene>
<feature type="binding site" evidence="8">
    <location>
        <position position="250"/>
    </location>
    <ligand>
        <name>substrate</name>
    </ligand>
</feature>
<protein>
    <recommendedName>
        <fullName evidence="8">Homoserine O-acetyltransferase</fullName>
        <shortName evidence="8">HAT</shortName>
        <ecNumber evidence="8">2.3.1.31</ecNumber>
    </recommendedName>
    <alternativeName>
        <fullName evidence="8">Homoserine transacetylase</fullName>
        <shortName evidence="8">HTA</shortName>
    </alternativeName>
</protein>
<dbReference type="AlphaFoldDB" id="A0A840UIX3"/>
<dbReference type="Pfam" id="PF04204">
    <property type="entry name" value="HTS"/>
    <property type="match status" value="1"/>
</dbReference>
<dbReference type="GO" id="GO:0005737">
    <property type="term" value="C:cytoplasm"/>
    <property type="evidence" value="ECO:0007669"/>
    <property type="project" value="UniProtKB-SubCell"/>
</dbReference>
<dbReference type="UniPathway" id="UPA00051">
    <property type="reaction ID" value="UER00074"/>
</dbReference>
<comment type="subcellular location">
    <subcellularLocation>
        <location evidence="1 8">Cytoplasm</location>
    </subcellularLocation>
</comment>
<dbReference type="InterPro" id="IPR033752">
    <property type="entry name" value="MetA_family"/>
</dbReference>
<accession>A0A840UIX3</accession>
<dbReference type="GO" id="GO:0019281">
    <property type="term" value="P:L-methionine biosynthetic process from homoserine via O-succinyl-L-homoserine and cystathionine"/>
    <property type="evidence" value="ECO:0007669"/>
    <property type="project" value="InterPro"/>
</dbReference>
<dbReference type="Gene3D" id="3.40.50.880">
    <property type="match status" value="1"/>
</dbReference>
<comment type="caution">
    <text evidence="8">Lacks conserved residue(s) required for the propagation of feature annotation.</text>
</comment>
<evidence type="ECO:0000313" key="10">
    <source>
        <dbReference type="EMBL" id="MBB5336140.1"/>
    </source>
</evidence>
<keyword evidence="4 8" id="KW-0808">Transferase</keyword>
<dbReference type="InterPro" id="IPR005697">
    <property type="entry name" value="HST_MetA"/>
</dbReference>
<dbReference type="EMBL" id="JACHFH010000013">
    <property type="protein sequence ID" value="MBB5336140.1"/>
    <property type="molecule type" value="Genomic_DNA"/>
</dbReference>
<dbReference type="HAMAP" id="MF_00295">
    <property type="entry name" value="MetA_acyltransf"/>
    <property type="match status" value="1"/>
</dbReference>
<evidence type="ECO:0000256" key="2">
    <source>
        <dbReference type="ARBA" id="ARBA00022490"/>
    </source>
</evidence>
<dbReference type="CDD" id="cd03131">
    <property type="entry name" value="GATase1_HTS"/>
    <property type="match status" value="1"/>
</dbReference>
<dbReference type="GO" id="GO:0008899">
    <property type="term" value="F:homoserine O-succinyltransferase activity"/>
    <property type="evidence" value="ECO:0007669"/>
    <property type="project" value="UniProtKB-UniRule"/>
</dbReference>
<keyword evidence="6 8" id="KW-0012">Acyltransferase</keyword>
<organism evidence="10 11">
    <name type="scientific">Pectinatus brassicae</name>
    <dbReference type="NCBI Taxonomy" id="862415"/>
    <lineage>
        <taxon>Bacteria</taxon>
        <taxon>Bacillati</taxon>
        <taxon>Bacillota</taxon>
        <taxon>Negativicutes</taxon>
        <taxon>Selenomonadales</taxon>
        <taxon>Selenomonadaceae</taxon>
        <taxon>Pectinatus</taxon>
    </lineage>
</organism>
<dbReference type="InterPro" id="IPR029062">
    <property type="entry name" value="Class_I_gatase-like"/>
</dbReference>
<reference evidence="10 11" key="1">
    <citation type="submission" date="2020-08" db="EMBL/GenBank/DDBJ databases">
        <title>Genomic Encyclopedia of Type Strains, Phase IV (KMG-IV): sequencing the most valuable type-strain genomes for metagenomic binning, comparative biology and taxonomic classification.</title>
        <authorList>
            <person name="Goeker M."/>
        </authorList>
    </citation>
    <scope>NUCLEOTIDE SEQUENCE [LARGE SCALE GENOMIC DNA]</scope>
    <source>
        <strain evidence="10 11">DSM 24661</strain>
    </source>
</reference>
<dbReference type="SUPFAM" id="SSF52317">
    <property type="entry name" value="Class I glutamine amidotransferase-like"/>
    <property type="match status" value="1"/>
</dbReference>
<dbReference type="NCBIfam" id="TIGR01001">
    <property type="entry name" value="metA"/>
    <property type="match status" value="1"/>
</dbReference>
<evidence type="ECO:0000256" key="7">
    <source>
        <dbReference type="ARBA" id="ARBA00049043"/>
    </source>
</evidence>
<keyword evidence="5 8" id="KW-0486">Methionine biosynthesis</keyword>
<evidence type="ECO:0000256" key="3">
    <source>
        <dbReference type="ARBA" id="ARBA00022605"/>
    </source>
</evidence>
<dbReference type="PIRSF" id="PIRSF000450">
    <property type="entry name" value="H_ser_succinyltr"/>
    <property type="match status" value="1"/>
</dbReference>
<comment type="catalytic activity">
    <reaction evidence="7 8">
        <text>L-homoserine + acetyl-CoA = O-acetyl-L-homoserine + CoA</text>
        <dbReference type="Rhea" id="RHEA:13701"/>
        <dbReference type="ChEBI" id="CHEBI:57287"/>
        <dbReference type="ChEBI" id="CHEBI:57288"/>
        <dbReference type="ChEBI" id="CHEBI:57476"/>
        <dbReference type="ChEBI" id="CHEBI:57716"/>
        <dbReference type="EC" id="2.3.1.31"/>
    </reaction>
</comment>
<dbReference type="PANTHER" id="PTHR20919:SF0">
    <property type="entry name" value="HOMOSERINE O-SUCCINYLTRANSFERASE"/>
    <property type="match status" value="1"/>
</dbReference>
<keyword evidence="3 8" id="KW-0028">Amino-acid biosynthesis</keyword>
<feature type="site" description="Important for acyl-CoA specificity" evidence="8">
    <location>
        <position position="111"/>
    </location>
</feature>
<keyword evidence="2 8" id="KW-0963">Cytoplasm</keyword>
<comment type="caution">
    <text evidence="10">The sequence shown here is derived from an EMBL/GenBank/DDBJ whole genome shotgun (WGS) entry which is preliminary data.</text>
</comment>
<dbReference type="Proteomes" id="UP000559117">
    <property type="component" value="Unassembled WGS sequence"/>
</dbReference>
<dbReference type="RefSeq" id="WP_183860809.1">
    <property type="nucleotide sequence ID" value="NZ_JACHFH010000013.1"/>
</dbReference>
<evidence type="ECO:0000256" key="5">
    <source>
        <dbReference type="ARBA" id="ARBA00023167"/>
    </source>
</evidence>
<dbReference type="FunFam" id="3.40.50.880:FF:000004">
    <property type="entry name" value="Homoserine O-succinyltransferase"/>
    <property type="match status" value="1"/>
</dbReference>
<dbReference type="EC" id="2.3.1.31" evidence="8"/>
<feature type="binding site" evidence="8">
    <location>
        <position position="192"/>
    </location>
    <ligand>
        <name>substrate</name>
    </ligand>
</feature>
<evidence type="ECO:0000313" key="11">
    <source>
        <dbReference type="Proteomes" id="UP000559117"/>
    </source>
</evidence>
<evidence type="ECO:0000256" key="4">
    <source>
        <dbReference type="ARBA" id="ARBA00022679"/>
    </source>
</evidence>
<evidence type="ECO:0000256" key="6">
    <source>
        <dbReference type="ARBA" id="ARBA00023315"/>
    </source>
</evidence>
<feature type="active site" description="Proton acceptor" evidence="8">
    <location>
        <position position="236"/>
    </location>
</feature>
<name>A0A840UIX3_9FIRM</name>
<dbReference type="PANTHER" id="PTHR20919">
    <property type="entry name" value="HOMOSERINE O-SUCCINYLTRANSFERASE"/>
    <property type="match status" value="1"/>
</dbReference>